<feature type="transmembrane region" description="Helical" evidence="10">
    <location>
        <begin position="111"/>
        <end position="134"/>
    </location>
</feature>
<feature type="transmembrane region" description="Helical" evidence="10">
    <location>
        <begin position="384"/>
        <end position="402"/>
    </location>
</feature>
<keyword evidence="6 10" id="KW-1133">Transmembrane helix</keyword>
<evidence type="ECO:0000256" key="8">
    <source>
        <dbReference type="ARBA" id="ARBA00031174"/>
    </source>
</evidence>
<feature type="transmembrane region" description="Helical" evidence="10">
    <location>
        <begin position="471"/>
        <end position="489"/>
    </location>
</feature>
<keyword evidence="12" id="KW-1185">Reference proteome</keyword>
<dbReference type="InterPro" id="IPR031312">
    <property type="entry name" value="Na/sul_symport_CS"/>
</dbReference>
<dbReference type="Pfam" id="PF00939">
    <property type="entry name" value="Na_sulph_symp"/>
    <property type="match status" value="1"/>
</dbReference>
<feature type="transmembrane region" description="Helical" evidence="10">
    <location>
        <begin position="446"/>
        <end position="465"/>
    </location>
</feature>
<gene>
    <name evidence="11" type="ORF">FHX42_001547</name>
</gene>
<dbReference type="GO" id="GO:0005886">
    <property type="term" value="C:plasma membrane"/>
    <property type="evidence" value="ECO:0007669"/>
    <property type="project" value="TreeGrafter"/>
</dbReference>
<evidence type="ECO:0000313" key="12">
    <source>
        <dbReference type="Proteomes" id="UP000569329"/>
    </source>
</evidence>
<evidence type="ECO:0000256" key="5">
    <source>
        <dbReference type="ARBA" id="ARBA00022692"/>
    </source>
</evidence>
<feature type="transmembrane region" description="Helical" evidence="10">
    <location>
        <begin position="45"/>
        <end position="62"/>
    </location>
</feature>
<proteinExistence type="inferred from homology"/>
<feature type="transmembrane region" description="Helical" evidence="10">
    <location>
        <begin position="422"/>
        <end position="439"/>
    </location>
</feature>
<dbReference type="AlphaFoldDB" id="A0A839DZQ9"/>
<evidence type="ECO:0000256" key="6">
    <source>
        <dbReference type="ARBA" id="ARBA00022989"/>
    </source>
</evidence>
<feature type="transmembrane region" description="Helical" evidence="10">
    <location>
        <begin position="258"/>
        <end position="283"/>
    </location>
</feature>
<evidence type="ECO:0000256" key="3">
    <source>
        <dbReference type="ARBA" id="ARBA00020150"/>
    </source>
</evidence>
<dbReference type="EMBL" id="JACGWZ010000001">
    <property type="protein sequence ID" value="MBA8824218.1"/>
    <property type="molecule type" value="Genomic_DNA"/>
</dbReference>
<evidence type="ECO:0000256" key="4">
    <source>
        <dbReference type="ARBA" id="ARBA00022448"/>
    </source>
</evidence>
<feature type="transmembrane region" description="Helical" evidence="10">
    <location>
        <begin position="510"/>
        <end position="534"/>
    </location>
</feature>
<dbReference type="GO" id="GO:0015141">
    <property type="term" value="F:succinate transmembrane transporter activity"/>
    <property type="evidence" value="ECO:0007669"/>
    <property type="project" value="UniProtKB-ARBA"/>
</dbReference>
<dbReference type="CDD" id="cd01115">
    <property type="entry name" value="SLC13_permease"/>
    <property type="match status" value="1"/>
</dbReference>
<name>A0A839DZQ9_9PSEU</name>
<feature type="region of interest" description="Disordered" evidence="9">
    <location>
        <begin position="1"/>
        <end position="36"/>
    </location>
</feature>
<evidence type="ECO:0000256" key="2">
    <source>
        <dbReference type="ARBA" id="ARBA00006772"/>
    </source>
</evidence>
<dbReference type="PANTHER" id="PTHR10283:SF82">
    <property type="entry name" value="SOLUTE CARRIER FAMILY 13 MEMBER 2"/>
    <property type="match status" value="1"/>
</dbReference>
<evidence type="ECO:0000313" key="11">
    <source>
        <dbReference type="EMBL" id="MBA8824218.1"/>
    </source>
</evidence>
<dbReference type="PROSITE" id="PS01271">
    <property type="entry name" value="NA_SULFATE"/>
    <property type="match status" value="1"/>
</dbReference>
<organism evidence="11 12">
    <name type="scientific">Halosaccharopolyspora lacisalsi</name>
    <dbReference type="NCBI Taxonomy" id="1000566"/>
    <lineage>
        <taxon>Bacteria</taxon>
        <taxon>Bacillati</taxon>
        <taxon>Actinomycetota</taxon>
        <taxon>Actinomycetes</taxon>
        <taxon>Pseudonocardiales</taxon>
        <taxon>Pseudonocardiaceae</taxon>
        <taxon>Halosaccharopolyspora</taxon>
    </lineage>
</organism>
<feature type="transmembrane region" description="Helical" evidence="10">
    <location>
        <begin position="74"/>
        <end position="105"/>
    </location>
</feature>
<feature type="transmembrane region" description="Helical" evidence="10">
    <location>
        <begin position="354"/>
        <end position="372"/>
    </location>
</feature>
<dbReference type="RefSeq" id="WP_328795945.1">
    <property type="nucleotide sequence ID" value="NZ_JACGWZ010000001.1"/>
</dbReference>
<protein>
    <recommendedName>
        <fullName evidence="3">Sodium-dependent dicarboxylate transporter SdcS</fullName>
    </recommendedName>
    <alternativeName>
        <fullName evidence="8">Na(+)/dicarboxylate symporter</fullName>
    </alternativeName>
</protein>
<comment type="similarity">
    <text evidence="2">Belongs to the SLC13A/DASS transporter (TC 2.A.47) family. NADC subfamily.</text>
</comment>
<feature type="transmembrane region" description="Helical" evidence="10">
    <location>
        <begin position="218"/>
        <end position="238"/>
    </location>
</feature>
<keyword evidence="7 10" id="KW-0472">Membrane</keyword>
<comment type="caution">
    <text evidence="11">The sequence shown here is derived from an EMBL/GenBank/DDBJ whole genome shotgun (WGS) entry which is preliminary data.</text>
</comment>
<sequence>MTNTGIPHTTTDDDAGGDDSESRTEQVRPELSRGEEKFERFRQTHGLWLAPVIAVGFALLPLPLSTDQHMLAAVLLGVITMWITEALPIPISGLLGVAAIVLLGVAPVDEVLAPFGSSTILTFVGAFILAQAMLKHGLTRRFSFAVLGIPGVGRSTPRIILAFGGITCVLSAFVSNTATVAMLLPTALGILGVISRLLRERGHPAGNIDPRHLRVGTALMLMLAYGASVGGLLTPVGAPPNLIGRALIEEATGTQITFGQWTAMALPICTVMFVVLAAVLLLLNKPEVRRISGVQEYVARERQRMGRLSRAELNTLVAFSTTVLLWITPSAFALTTGTNSTLYDVIEGRLDEGVVAIIGAGLLFILPTNWARRETTLTWQDATNIDWGTILLFGSGLIFGSLLQETGLAETIGVTASDTFGVATPFALTVFAVAMAILISETTSNTASAAVVVPIIIPLAVAAGINPLVPALAGVFAASFGFMFPVATPQNAIVYGSGAVRITQMIRCGLFFDVLGGLIIIALVPTAAALLGVAS</sequence>
<dbReference type="Proteomes" id="UP000569329">
    <property type="component" value="Unassembled WGS sequence"/>
</dbReference>
<accession>A0A839DZQ9</accession>
<comment type="subcellular location">
    <subcellularLocation>
        <location evidence="1">Membrane</location>
        <topology evidence="1">Multi-pass membrane protein</topology>
    </subcellularLocation>
</comment>
<reference evidence="11 12" key="1">
    <citation type="submission" date="2020-07" db="EMBL/GenBank/DDBJ databases">
        <title>Sequencing the genomes of 1000 actinobacteria strains.</title>
        <authorList>
            <person name="Klenk H.-P."/>
        </authorList>
    </citation>
    <scope>NUCLEOTIDE SEQUENCE [LARGE SCALE GENOMIC DNA]</scope>
    <source>
        <strain evidence="11 12">DSM 45975</strain>
    </source>
</reference>
<feature type="transmembrane region" description="Helical" evidence="10">
    <location>
        <begin position="313"/>
        <end position="334"/>
    </location>
</feature>
<evidence type="ECO:0000256" key="7">
    <source>
        <dbReference type="ARBA" id="ARBA00023136"/>
    </source>
</evidence>
<evidence type="ECO:0000256" key="10">
    <source>
        <dbReference type="SAM" id="Phobius"/>
    </source>
</evidence>
<evidence type="ECO:0000256" key="9">
    <source>
        <dbReference type="SAM" id="MobiDB-lite"/>
    </source>
</evidence>
<keyword evidence="5 10" id="KW-0812">Transmembrane</keyword>
<feature type="compositionally biased region" description="Basic and acidic residues" evidence="9">
    <location>
        <begin position="20"/>
        <end position="36"/>
    </location>
</feature>
<dbReference type="InterPro" id="IPR001898">
    <property type="entry name" value="SLC13A/DASS"/>
</dbReference>
<dbReference type="PANTHER" id="PTHR10283">
    <property type="entry name" value="SOLUTE CARRIER FAMILY 13 MEMBER"/>
    <property type="match status" value="1"/>
</dbReference>
<evidence type="ECO:0000256" key="1">
    <source>
        <dbReference type="ARBA" id="ARBA00004141"/>
    </source>
</evidence>
<dbReference type="NCBIfam" id="TIGR00785">
    <property type="entry name" value="dass"/>
    <property type="match status" value="1"/>
</dbReference>
<feature type="transmembrane region" description="Helical" evidence="10">
    <location>
        <begin position="180"/>
        <end position="198"/>
    </location>
</feature>
<keyword evidence="4" id="KW-0813">Transport</keyword>